<sequence>MVPVKRFYNRVDNWARDLSRVRYATLLGASAAIGVLIVGLLLSREFYLVQAVTMGVVMFALEFAFGKFQTTEG</sequence>
<evidence type="ECO:0000313" key="3">
    <source>
        <dbReference type="Proteomes" id="UP000053157"/>
    </source>
</evidence>
<proteinExistence type="predicted"/>
<dbReference type="EMBL" id="LOPV01000583">
    <property type="protein sequence ID" value="KTG13944.1"/>
    <property type="molecule type" value="Genomic_DNA"/>
</dbReference>
<protein>
    <submittedName>
        <fullName evidence="2">Uncharacterized protein</fullName>
    </submittedName>
</protein>
<feature type="transmembrane region" description="Helical" evidence="1">
    <location>
        <begin position="21"/>
        <end position="41"/>
    </location>
</feature>
<dbReference type="OrthoDB" id="275564at2157"/>
<feature type="transmembrane region" description="Helical" evidence="1">
    <location>
        <begin position="47"/>
        <end position="65"/>
    </location>
</feature>
<accession>A0A0W1RK30</accession>
<comment type="caution">
    <text evidence="2">The sequence shown here is derived from an EMBL/GenBank/DDBJ whole genome shotgun (WGS) entry which is preliminary data.</text>
</comment>
<organism evidence="2 3">
    <name type="scientific">Haloferax profundi</name>
    <dbReference type="NCBI Taxonomy" id="1544718"/>
    <lineage>
        <taxon>Archaea</taxon>
        <taxon>Methanobacteriati</taxon>
        <taxon>Methanobacteriota</taxon>
        <taxon>Stenosarchaea group</taxon>
        <taxon>Halobacteria</taxon>
        <taxon>Halobacteriales</taxon>
        <taxon>Haloferacaceae</taxon>
        <taxon>Haloferax</taxon>
    </lineage>
</organism>
<name>A0A0W1RK30_9EURY</name>
<keyword evidence="3" id="KW-1185">Reference proteome</keyword>
<dbReference type="RefSeq" id="WP_058573413.1">
    <property type="nucleotide sequence ID" value="NZ_LOPV01000583.1"/>
</dbReference>
<keyword evidence="1" id="KW-1133">Transmembrane helix</keyword>
<evidence type="ECO:0000256" key="1">
    <source>
        <dbReference type="SAM" id="Phobius"/>
    </source>
</evidence>
<dbReference type="AlphaFoldDB" id="A0A0W1RK30"/>
<dbReference type="Proteomes" id="UP000053157">
    <property type="component" value="Unassembled WGS sequence"/>
</dbReference>
<keyword evidence="1" id="KW-0812">Transmembrane</keyword>
<reference evidence="2 3" key="1">
    <citation type="submission" date="2015-12" db="EMBL/GenBank/DDBJ databases">
        <title>Haloferax profundi sp. nov. isolated from the Discovery deep brine-seawater interface in the Red Sea.</title>
        <authorList>
            <person name="Zhang G."/>
            <person name="Stingl U."/>
            <person name="Rashid M."/>
        </authorList>
    </citation>
    <scope>NUCLEOTIDE SEQUENCE [LARGE SCALE GENOMIC DNA]</scope>
    <source>
        <strain evidence="2 3">SB29</strain>
    </source>
</reference>
<keyword evidence="1" id="KW-0472">Membrane</keyword>
<gene>
    <name evidence="2" type="ORF">AUR66_19260</name>
</gene>
<evidence type="ECO:0000313" key="2">
    <source>
        <dbReference type="EMBL" id="KTG13944.1"/>
    </source>
</evidence>